<name>A0AAW0ID62_MYOGA</name>
<accession>A0AAW0ID62</accession>
<evidence type="ECO:0000256" key="1">
    <source>
        <dbReference type="SAM" id="MobiDB-lite"/>
    </source>
</evidence>
<feature type="compositionally biased region" description="Polar residues" evidence="1">
    <location>
        <begin position="27"/>
        <end position="40"/>
    </location>
</feature>
<dbReference type="AlphaFoldDB" id="A0AAW0ID62"/>
<keyword evidence="3" id="KW-1185">Reference proteome</keyword>
<dbReference type="Proteomes" id="UP001488838">
    <property type="component" value="Unassembled WGS sequence"/>
</dbReference>
<feature type="region of interest" description="Disordered" evidence="1">
    <location>
        <begin position="26"/>
        <end position="69"/>
    </location>
</feature>
<comment type="caution">
    <text evidence="2">The sequence shown here is derived from an EMBL/GenBank/DDBJ whole genome shotgun (WGS) entry which is preliminary data.</text>
</comment>
<reference evidence="2 3" key="1">
    <citation type="journal article" date="2023" name="bioRxiv">
        <title>Conserved and derived expression patterns and positive selection on dental genes reveal complex evolutionary context of ever-growing rodent molars.</title>
        <authorList>
            <person name="Calamari Z.T."/>
            <person name="Song A."/>
            <person name="Cohen E."/>
            <person name="Akter M."/>
            <person name="Roy R.D."/>
            <person name="Hallikas O."/>
            <person name="Christensen M.M."/>
            <person name="Li P."/>
            <person name="Marangoni P."/>
            <person name="Jernvall J."/>
            <person name="Klein O.D."/>
        </authorList>
    </citation>
    <scope>NUCLEOTIDE SEQUENCE [LARGE SCALE GENOMIC DNA]</scope>
    <source>
        <strain evidence="2">V071</strain>
    </source>
</reference>
<dbReference type="EMBL" id="JBBHLL010000152">
    <property type="protein sequence ID" value="KAK7812415.1"/>
    <property type="molecule type" value="Genomic_DNA"/>
</dbReference>
<sequence>MPVFLAGVPGLFSAGERTGSCGCVYNGESQASAGRQNTGASRRPGSRRRGPRVMAKGEGAESGSAAGLLPTGILQASERPVQVKVRSREEGKGWWADGEVGTRSI</sequence>
<protein>
    <submittedName>
        <fullName evidence="2">Uncharacterized protein</fullName>
    </submittedName>
</protein>
<evidence type="ECO:0000313" key="3">
    <source>
        <dbReference type="Proteomes" id="UP001488838"/>
    </source>
</evidence>
<gene>
    <name evidence="2" type="ORF">U0070_001513</name>
</gene>
<organism evidence="2 3">
    <name type="scientific">Myodes glareolus</name>
    <name type="common">Bank vole</name>
    <name type="synonym">Clethrionomys glareolus</name>
    <dbReference type="NCBI Taxonomy" id="447135"/>
    <lineage>
        <taxon>Eukaryota</taxon>
        <taxon>Metazoa</taxon>
        <taxon>Chordata</taxon>
        <taxon>Craniata</taxon>
        <taxon>Vertebrata</taxon>
        <taxon>Euteleostomi</taxon>
        <taxon>Mammalia</taxon>
        <taxon>Eutheria</taxon>
        <taxon>Euarchontoglires</taxon>
        <taxon>Glires</taxon>
        <taxon>Rodentia</taxon>
        <taxon>Myomorpha</taxon>
        <taxon>Muroidea</taxon>
        <taxon>Cricetidae</taxon>
        <taxon>Arvicolinae</taxon>
        <taxon>Myodes</taxon>
    </lineage>
</organism>
<proteinExistence type="predicted"/>
<evidence type="ECO:0000313" key="2">
    <source>
        <dbReference type="EMBL" id="KAK7812415.1"/>
    </source>
</evidence>